<keyword evidence="2" id="KW-0732">Signal</keyword>
<dbReference type="RefSeq" id="WP_380759598.1">
    <property type="nucleotide sequence ID" value="NZ_JBHSRF010000062.1"/>
</dbReference>
<evidence type="ECO:0000313" key="5">
    <source>
        <dbReference type="Proteomes" id="UP001596137"/>
    </source>
</evidence>
<name>A0ABW1NQ32_9ACTN</name>
<organism evidence="4 5">
    <name type="scientific">Sphaerisporangium aureirubrum</name>
    <dbReference type="NCBI Taxonomy" id="1544736"/>
    <lineage>
        <taxon>Bacteria</taxon>
        <taxon>Bacillati</taxon>
        <taxon>Actinomycetota</taxon>
        <taxon>Actinomycetes</taxon>
        <taxon>Streptosporangiales</taxon>
        <taxon>Streptosporangiaceae</taxon>
        <taxon>Sphaerisporangium</taxon>
    </lineage>
</organism>
<gene>
    <name evidence="4" type="ORF">ACFP1K_30080</name>
</gene>
<feature type="region of interest" description="Disordered" evidence="3">
    <location>
        <begin position="189"/>
        <end position="209"/>
    </location>
</feature>
<feature type="compositionally biased region" description="Low complexity" evidence="3">
    <location>
        <begin position="190"/>
        <end position="209"/>
    </location>
</feature>
<evidence type="ECO:0000256" key="3">
    <source>
        <dbReference type="SAM" id="MobiDB-lite"/>
    </source>
</evidence>
<dbReference type="Proteomes" id="UP001596137">
    <property type="component" value="Unassembled WGS sequence"/>
</dbReference>
<accession>A0ABW1NQ32</accession>
<evidence type="ECO:0000256" key="1">
    <source>
        <dbReference type="ARBA" id="ARBA00005445"/>
    </source>
</evidence>
<reference evidence="5" key="1">
    <citation type="journal article" date="2019" name="Int. J. Syst. Evol. Microbiol.">
        <title>The Global Catalogue of Microorganisms (GCM) 10K type strain sequencing project: providing services to taxonomists for standard genome sequencing and annotation.</title>
        <authorList>
            <consortium name="The Broad Institute Genomics Platform"/>
            <consortium name="The Broad Institute Genome Sequencing Center for Infectious Disease"/>
            <person name="Wu L."/>
            <person name="Ma J."/>
        </authorList>
    </citation>
    <scope>NUCLEOTIDE SEQUENCE [LARGE SCALE GENOMIC DNA]</scope>
    <source>
        <strain evidence="5">JCM 30346</strain>
    </source>
</reference>
<dbReference type="Pfam" id="PF11999">
    <property type="entry name" value="Ice_binding"/>
    <property type="match status" value="1"/>
</dbReference>
<comment type="caution">
    <text evidence="4">The sequence shown here is derived from an EMBL/GenBank/DDBJ whole genome shotgun (WGS) entry which is preliminary data.</text>
</comment>
<comment type="similarity">
    <text evidence="1">Belongs to the ice-binding protein family.</text>
</comment>
<dbReference type="InterPro" id="IPR021884">
    <property type="entry name" value="Ice-bd_prot"/>
</dbReference>
<proteinExistence type="inferred from homology"/>
<sequence>MSAVLRRAGATRPAAGFALVLLTIVLLVAPSSAAAPQAPVELGTAADYAVLAGSTITSTGATVVTGDVGLSPGTSVTGFPPGTVSGTVHTADAAAETAKADLTAAYVDAAGRAPATTVPTQLGGTTVNPGLYASAAGTFQITGELTLDAQGDPDAVFIFQTASTLTTASASTVTLTGGAQADNVFWQVGRSAARPRSEPARTSPGTSSR</sequence>
<dbReference type="EMBL" id="JBHSRF010000062">
    <property type="protein sequence ID" value="MFC6085450.1"/>
    <property type="molecule type" value="Genomic_DNA"/>
</dbReference>
<evidence type="ECO:0000256" key="2">
    <source>
        <dbReference type="ARBA" id="ARBA00022729"/>
    </source>
</evidence>
<evidence type="ECO:0000313" key="4">
    <source>
        <dbReference type="EMBL" id="MFC6085450.1"/>
    </source>
</evidence>
<keyword evidence="5" id="KW-1185">Reference proteome</keyword>
<protein>
    <submittedName>
        <fullName evidence="4">Ice-binding family protein</fullName>
    </submittedName>
</protein>